<accession>A0P569</accession>
<keyword evidence="2" id="KW-0732">Signal</keyword>
<dbReference type="SUPFAM" id="SSF56281">
    <property type="entry name" value="Metallo-hydrolase/oxidoreductase"/>
    <property type="match status" value="1"/>
</dbReference>
<dbReference type="Proteomes" id="UP000054262">
    <property type="component" value="Unassembled WGS sequence"/>
</dbReference>
<dbReference type="NCBIfam" id="TIGR04559">
    <property type="entry name" value="SoxH_rel_PQQ_2"/>
    <property type="match status" value="1"/>
</dbReference>
<name>A0P569_9PROT</name>
<dbReference type="InterPro" id="IPR050855">
    <property type="entry name" value="NDM-1-like"/>
</dbReference>
<evidence type="ECO:0000313" key="5">
    <source>
        <dbReference type="Proteomes" id="UP000054262"/>
    </source>
</evidence>
<dbReference type="PANTHER" id="PTHR42951">
    <property type="entry name" value="METALLO-BETA-LACTAMASE DOMAIN-CONTAINING"/>
    <property type="match status" value="1"/>
</dbReference>
<organism evidence="4 5">
    <name type="scientific">Methylophilales bacterium HTCC2181</name>
    <dbReference type="NCBI Taxonomy" id="383631"/>
    <lineage>
        <taxon>Bacteria</taxon>
        <taxon>Pseudomonadati</taxon>
        <taxon>Pseudomonadota</taxon>
        <taxon>Betaproteobacteria</taxon>
        <taxon>Nitrosomonadales</taxon>
        <taxon>OM43 clade</taxon>
    </lineage>
</organism>
<protein>
    <submittedName>
        <fullName evidence="4">Metallo-beta-lactamase family protein</fullName>
    </submittedName>
</protein>
<feature type="signal peptide" evidence="2">
    <location>
        <begin position="1"/>
        <end position="21"/>
    </location>
</feature>
<dbReference type="GO" id="GO:0017001">
    <property type="term" value="P:antibiotic catabolic process"/>
    <property type="evidence" value="ECO:0007669"/>
    <property type="project" value="UniProtKB-ARBA"/>
</dbReference>
<feature type="chain" id="PRO_5002628035" evidence="2">
    <location>
        <begin position="22"/>
        <end position="307"/>
    </location>
</feature>
<dbReference type="InterPro" id="IPR001279">
    <property type="entry name" value="Metallo-B-lactamas"/>
</dbReference>
<dbReference type="PANTHER" id="PTHR42951:SF4">
    <property type="entry name" value="ACYL-COENZYME A THIOESTERASE MBLAC2"/>
    <property type="match status" value="1"/>
</dbReference>
<dbReference type="InterPro" id="IPR036866">
    <property type="entry name" value="RibonucZ/Hydroxyglut_hydro"/>
</dbReference>
<comment type="caution">
    <text evidence="4">The sequence shown here is derived from an EMBL/GenBank/DDBJ whole genome shotgun (WGS) entry which is preliminary data.</text>
</comment>
<sequence>MTIIKFLCFMFMAHNSLSLFAVDLNFIEIQPGMFVHQGSHVDVDVGYQGDICNIGFIIGKEAVAVIDTGGSEIIGKSMLDEIKKRTGLPIRYVINTHVHLDHIYGNAAFLDTKPIFIGHKELPKAMRLRKEFYEQTNLKYLEIPPEDSIQVPPTMLVEPNRIQEIDLGDRVLKLEAYPVAHTNTDLTVHDIKTDTLWTGDLVFIERVPVIDGNIQGFINALEKLKKRNHKMIVPGHGKPTKDSMLAIKNVQKYLEILRDEIKEAIESGLGLQESIKTLGLSESKKWELFDVQNARNINMVYPMMEWE</sequence>
<reference evidence="4 5" key="1">
    <citation type="submission" date="2006-11" db="EMBL/GenBank/DDBJ databases">
        <authorList>
            <person name="Giovannoni S."/>
            <person name="Vergin K."/>
            <person name="Ferriera S."/>
            <person name="Johnson J."/>
            <person name="Kravitz S."/>
            <person name="Beeson K."/>
            <person name="Sutton G."/>
            <person name="Rogers Y.-H."/>
            <person name="Friedman R."/>
            <person name="Frazier M."/>
            <person name="Venter J.C."/>
        </authorList>
    </citation>
    <scope>NUCLEOTIDE SEQUENCE [LARGE SCALE GENOMIC DNA]</scope>
    <source>
        <strain evidence="4 5">HTCC2181</strain>
    </source>
</reference>
<dbReference type="InterPro" id="IPR030829">
    <property type="entry name" value="SoxH-rel_PQQ_2"/>
</dbReference>
<dbReference type="CDD" id="cd16282">
    <property type="entry name" value="metallo-hydrolase-like_MBL-fold"/>
    <property type="match status" value="1"/>
</dbReference>
<dbReference type="Gene3D" id="3.60.15.10">
    <property type="entry name" value="Ribonuclease Z/Hydroxyacylglutathione hydrolase-like"/>
    <property type="match status" value="1"/>
</dbReference>
<comment type="similarity">
    <text evidence="1">Belongs to the metallo-beta-lactamase superfamily. Class-B beta-lactamase family.</text>
</comment>
<evidence type="ECO:0000256" key="1">
    <source>
        <dbReference type="ARBA" id="ARBA00005250"/>
    </source>
</evidence>
<feature type="domain" description="Metallo-beta-lactamase" evidence="3">
    <location>
        <begin position="51"/>
        <end position="236"/>
    </location>
</feature>
<gene>
    <name evidence="4" type="ORF">MB2181_01360</name>
</gene>
<dbReference type="Pfam" id="PF00753">
    <property type="entry name" value="Lactamase_B"/>
    <property type="match status" value="1"/>
</dbReference>
<dbReference type="AlphaFoldDB" id="A0P569"/>
<proteinExistence type="inferred from homology"/>
<dbReference type="EMBL" id="AAUX01000001">
    <property type="protein sequence ID" value="EAV46679.1"/>
    <property type="molecule type" value="Genomic_DNA"/>
</dbReference>
<dbReference type="SMART" id="SM00849">
    <property type="entry name" value="Lactamase_B"/>
    <property type="match status" value="1"/>
</dbReference>
<keyword evidence="5" id="KW-1185">Reference proteome</keyword>
<evidence type="ECO:0000256" key="2">
    <source>
        <dbReference type="SAM" id="SignalP"/>
    </source>
</evidence>
<evidence type="ECO:0000259" key="3">
    <source>
        <dbReference type="SMART" id="SM00849"/>
    </source>
</evidence>
<evidence type="ECO:0000313" key="4">
    <source>
        <dbReference type="EMBL" id="EAV46679.1"/>
    </source>
</evidence>